<dbReference type="SUPFAM" id="SSF55068">
    <property type="entry name" value="Peptide methionine sulfoxide reductase"/>
    <property type="match status" value="1"/>
</dbReference>
<dbReference type="Gene3D" id="3.10.50.40">
    <property type="match status" value="1"/>
</dbReference>
<feature type="domain" description="Peptide methionine sulphoxide reductase MsrA" evidence="9">
    <location>
        <begin position="213"/>
        <end position="354"/>
    </location>
</feature>
<evidence type="ECO:0000256" key="3">
    <source>
        <dbReference type="ARBA" id="ARBA00023002"/>
    </source>
</evidence>
<keyword evidence="11" id="KW-1185">Reference proteome</keyword>
<evidence type="ECO:0000256" key="1">
    <source>
        <dbReference type="ARBA" id="ARBA00005591"/>
    </source>
</evidence>
<dbReference type="InterPro" id="IPR036509">
    <property type="entry name" value="Met_Sox_Rdtase_MsrA_sf"/>
</dbReference>
<evidence type="ECO:0000256" key="7">
    <source>
        <dbReference type="ARBA" id="ARBA00048782"/>
    </source>
</evidence>
<dbReference type="PANTHER" id="PTHR42799">
    <property type="entry name" value="MITOCHONDRIAL PEPTIDE METHIONINE SULFOXIDE REDUCTASE"/>
    <property type="match status" value="1"/>
</dbReference>
<dbReference type="Pfam" id="PF01625">
    <property type="entry name" value="PMSR"/>
    <property type="match status" value="1"/>
</dbReference>
<evidence type="ECO:0000256" key="8">
    <source>
        <dbReference type="SAM" id="SignalP"/>
    </source>
</evidence>
<dbReference type="PANTHER" id="PTHR42799:SF2">
    <property type="entry name" value="MITOCHONDRIAL PEPTIDE METHIONINE SULFOXIDE REDUCTASE"/>
    <property type="match status" value="1"/>
</dbReference>
<organism evidence="10 11">
    <name type="scientific">Fistulifera solaris</name>
    <name type="common">Oleaginous diatom</name>
    <dbReference type="NCBI Taxonomy" id="1519565"/>
    <lineage>
        <taxon>Eukaryota</taxon>
        <taxon>Sar</taxon>
        <taxon>Stramenopiles</taxon>
        <taxon>Ochrophyta</taxon>
        <taxon>Bacillariophyta</taxon>
        <taxon>Bacillariophyceae</taxon>
        <taxon>Bacillariophycidae</taxon>
        <taxon>Naviculales</taxon>
        <taxon>Naviculaceae</taxon>
        <taxon>Fistulifera</taxon>
    </lineage>
</organism>
<dbReference type="InParanoid" id="A0A1Z5JNQ7"/>
<accession>A0A1Z5JNQ7</accession>
<dbReference type="GO" id="GO:0034599">
    <property type="term" value="P:cellular response to oxidative stress"/>
    <property type="evidence" value="ECO:0007669"/>
    <property type="project" value="TreeGrafter"/>
</dbReference>
<protein>
    <recommendedName>
        <fullName evidence="2">peptide-methionine (S)-S-oxide reductase</fullName>
        <ecNumber evidence="2">1.8.4.11</ecNumber>
    </recommendedName>
    <alternativeName>
        <fullName evidence="5">Peptide-methionine (S)-S-oxide reductase</fullName>
    </alternativeName>
    <alternativeName>
        <fullName evidence="4">Protein-methionine-S-oxide reductase</fullName>
    </alternativeName>
</protein>
<reference evidence="10 11" key="1">
    <citation type="journal article" date="2015" name="Plant Cell">
        <title>Oil accumulation by the oleaginous diatom Fistulifera solaris as revealed by the genome and transcriptome.</title>
        <authorList>
            <person name="Tanaka T."/>
            <person name="Maeda Y."/>
            <person name="Veluchamy A."/>
            <person name="Tanaka M."/>
            <person name="Abida H."/>
            <person name="Marechal E."/>
            <person name="Bowler C."/>
            <person name="Muto M."/>
            <person name="Sunaga Y."/>
            <person name="Tanaka M."/>
            <person name="Yoshino T."/>
            <person name="Taniguchi T."/>
            <person name="Fukuda Y."/>
            <person name="Nemoto M."/>
            <person name="Matsumoto M."/>
            <person name="Wong P.S."/>
            <person name="Aburatani S."/>
            <person name="Fujibuchi W."/>
        </authorList>
    </citation>
    <scope>NUCLEOTIDE SEQUENCE [LARGE SCALE GENOMIC DNA]</scope>
    <source>
        <strain evidence="10 11">JPCC DA0580</strain>
    </source>
</reference>
<dbReference type="Gene3D" id="3.30.1060.10">
    <property type="entry name" value="Peptide methionine sulphoxide reductase MsrA"/>
    <property type="match status" value="1"/>
</dbReference>
<evidence type="ECO:0000256" key="4">
    <source>
        <dbReference type="ARBA" id="ARBA00030273"/>
    </source>
</evidence>
<keyword evidence="3 10" id="KW-0560">Oxidoreductase</keyword>
<dbReference type="InterPro" id="IPR046357">
    <property type="entry name" value="PPIase_dom_sf"/>
</dbReference>
<evidence type="ECO:0000259" key="9">
    <source>
        <dbReference type="Pfam" id="PF01625"/>
    </source>
</evidence>
<dbReference type="SUPFAM" id="SSF54534">
    <property type="entry name" value="FKBP-like"/>
    <property type="match status" value="1"/>
</dbReference>
<dbReference type="EC" id="1.8.4.11" evidence="2"/>
<dbReference type="GO" id="GO:0008113">
    <property type="term" value="F:peptide-methionine (S)-S-oxide reductase activity"/>
    <property type="evidence" value="ECO:0007669"/>
    <property type="project" value="UniProtKB-EC"/>
</dbReference>
<dbReference type="HAMAP" id="MF_01401">
    <property type="entry name" value="MsrA"/>
    <property type="match status" value="1"/>
</dbReference>
<evidence type="ECO:0000313" key="10">
    <source>
        <dbReference type="EMBL" id="GAX15673.1"/>
    </source>
</evidence>
<comment type="catalytic activity">
    <reaction evidence="7">
        <text>[thioredoxin]-disulfide + L-methionine + H2O = L-methionine (S)-S-oxide + [thioredoxin]-dithiol</text>
        <dbReference type="Rhea" id="RHEA:19993"/>
        <dbReference type="Rhea" id="RHEA-COMP:10698"/>
        <dbReference type="Rhea" id="RHEA-COMP:10700"/>
        <dbReference type="ChEBI" id="CHEBI:15377"/>
        <dbReference type="ChEBI" id="CHEBI:29950"/>
        <dbReference type="ChEBI" id="CHEBI:50058"/>
        <dbReference type="ChEBI" id="CHEBI:57844"/>
        <dbReference type="ChEBI" id="CHEBI:58772"/>
        <dbReference type="EC" id="1.8.4.11"/>
    </reaction>
</comment>
<name>A0A1Z5JNQ7_FISSO</name>
<dbReference type="EMBL" id="BDSP01000095">
    <property type="protein sequence ID" value="GAX15673.1"/>
    <property type="molecule type" value="Genomic_DNA"/>
</dbReference>
<dbReference type="Proteomes" id="UP000198406">
    <property type="component" value="Unassembled WGS sequence"/>
</dbReference>
<dbReference type="GO" id="GO:0005737">
    <property type="term" value="C:cytoplasm"/>
    <property type="evidence" value="ECO:0007669"/>
    <property type="project" value="TreeGrafter"/>
</dbReference>
<evidence type="ECO:0000256" key="2">
    <source>
        <dbReference type="ARBA" id="ARBA00012502"/>
    </source>
</evidence>
<dbReference type="GO" id="GO:0003755">
    <property type="term" value="F:peptidyl-prolyl cis-trans isomerase activity"/>
    <property type="evidence" value="ECO:0007669"/>
    <property type="project" value="InterPro"/>
</dbReference>
<dbReference type="InterPro" id="IPR002569">
    <property type="entry name" value="Met_Sox_Rdtase_MsrA_dom"/>
</dbReference>
<evidence type="ECO:0000313" key="11">
    <source>
        <dbReference type="Proteomes" id="UP000198406"/>
    </source>
</evidence>
<proteinExistence type="inferred from homology"/>
<dbReference type="GO" id="GO:0033744">
    <property type="term" value="F:L-methionine:thioredoxin-disulfide S-oxidoreductase activity"/>
    <property type="evidence" value="ECO:0007669"/>
    <property type="project" value="RHEA"/>
</dbReference>
<feature type="chain" id="PRO_5012306378" description="peptide-methionine (S)-S-oxide reductase" evidence="8">
    <location>
        <begin position="21"/>
        <end position="370"/>
    </location>
</feature>
<dbReference type="AlphaFoldDB" id="A0A1Z5JNQ7"/>
<feature type="signal peptide" evidence="8">
    <location>
        <begin position="1"/>
        <end position="20"/>
    </location>
</feature>
<dbReference type="OrthoDB" id="77405at2759"/>
<evidence type="ECO:0000256" key="5">
    <source>
        <dbReference type="ARBA" id="ARBA00030643"/>
    </source>
</evidence>
<comment type="catalytic activity">
    <reaction evidence="6">
        <text>L-methionyl-[protein] + [thioredoxin]-disulfide + H2O = L-methionyl-(S)-S-oxide-[protein] + [thioredoxin]-dithiol</text>
        <dbReference type="Rhea" id="RHEA:14217"/>
        <dbReference type="Rhea" id="RHEA-COMP:10698"/>
        <dbReference type="Rhea" id="RHEA-COMP:10700"/>
        <dbReference type="Rhea" id="RHEA-COMP:12313"/>
        <dbReference type="Rhea" id="RHEA-COMP:12315"/>
        <dbReference type="ChEBI" id="CHEBI:15377"/>
        <dbReference type="ChEBI" id="CHEBI:16044"/>
        <dbReference type="ChEBI" id="CHEBI:29950"/>
        <dbReference type="ChEBI" id="CHEBI:44120"/>
        <dbReference type="ChEBI" id="CHEBI:50058"/>
        <dbReference type="EC" id="1.8.4.11"/>
    </reaction>
</comment>
<gene>
    <name evidence="10" type="ORF">FisN_3Hh147</name>
</gene>
<dbReference type="NCBIfam" id="TIGR00401">
    <property type="entry name" value="msrA"/>
    <property type="match status" value="1"/>
</dbReference>
<comment type="similarity">
    <text evidence="1">Belongs to the MsrA Met sulfoxide reductase family.</text>
</comment>
<sequence>MSALKLYSLAIFLFFTKGNAWIFPKTPVTSTLRFAATETFSEEEKPAIRIQEGSIVTVDCRLKPEGDYVPEPLIDGVVLHDESPPARLTFALGRGNYLPGLHDLVQGLQVGESVNGVSLDAGWGERRSDLVATVEFAQAAIDDPSQIRPGVELMLANGLKCVVTKVKEKDFTIDANPPLAGATYEASVTLISVEDGPTMTVFGEKQTSRFQVATFALGCFWGGELAYMREPGVVATAVGYTQGQRVAPTYEEVCSGTTGHTEAIAVTYDPDVVSYERLVHLAMDRLGENKYLKNQVGNDRGTQYRHGVYFHTPEQKRIAEAIVGDFGEDCVTECLPAEKFWFAEDYHQQYLLKGGQSARKGDDTTIRCYG</sequence>
<comment type="caution">
    <text evidence="10">The sequence shown here is derived from an EMBL/GenBank/DDBJ whole genome shotgun (WGS) entry which is preliminary data.</text>
</comment>
<dbReference type="InterPro" id="IPR050162">
    <property type="entry name" value="MsrA_MetSO_reductase"/>
</dbReference>
<evidence type="ECO:0000256" key="6">
    <source>
        <dbReference type="ARBA" id="ARBA00047806"/>
    </source>
</evidence>
<keyword evidence="8" id="KW-0732">Signal</keyword>